<comment type="subcellular location">
    <subcellularLocation>
        <location evidence="1">Cell membrane</location>
        <topology evidence="1">Multi-pass membrane protein</topology>
    </subcellularLocation>
</comment>
<keyword evidence="13" id="KW-0594">Phospholipid biosynthesis</keyword>
<dbReference type="Pfam" id="PF01219">
    <property type="entry name" value="DAGK_prokar"/>
    <property type="match status" value="1"/>
</dbReference>
<evidence type="ECO:0000256" key="15">
    <source>
        <dbReference type="SAM" id="Phobius"/>
    </source>
</evidence>
<dbReference type="Gene3D" id="1.10.287.3610">
    <property type="match status" value="1"/>
</dbReference>
<dbReference type="GO" id="GO:0016301">
    <property type="term" value="F:kinase activity"/>
    <property type="evidence" value="ECO:0007669"/>
    <property type="project" value="UniProtKB-KW"/>
</dbReference>
<keyword evidence="7" id="KW-0547">Nucleotide-binding</keyword>
<dbReference type="Proteomes" id="UP001205603">
    <property type="component" value="Unassembled WGS sequence"/>
</dbReference>
<evidence type="ECO:0000313" key="16">
    <source>
        <dbReference type="EMBL" id="MCP9612318.1"/>
    </source>
</evidence>
<organism evidence="16 17">
    <name type="scientific">Coprobacter tertius</name>
    <dbReference type="NCBI Taxonomy" id="2944915"/>
    <lineage>
        <taxon>Bacteria</taxon>
        <taxon>Pseudomonadati</taxon>
        <taxon>Bacteroidota</taxon>
        <taxon>Bacteroidia</taxon>
        <taxon>Bacteroidales</taxon>
        <taxon>Barnesiellaceae</taxon>
        <taxon>Coprobacter</taxon>
    </lineage>
</organism>
<dbReference type="InterPro" id="IPR033717">
    <property type="entry name" value="UDPK"/>
</dbReference>
<evidence type="ECO:0000256" key="11">
    <source>
        <dbReference type="ARBA" id="ARBA00023098"/>
    </source>
</evidence>
<reference evidence="16 17" key="1">
    <citation type="submission" date="2022-07" db="EMBL/GenBank/DDBJ databases">
        <title>Fecal culturing of patients with breast cancer.</title>
        <authorList>
            <person name="Teng N.M.Y."/>
            <person name="Kiu R."/>
            <person name="Evans R."/>
            <person name="Baker D.J."/>
            <person name="Zenner C."/>
            <person name="Robinson S.D."/>
            <person name="Hall L.J."/>
        </authorList>
    </citation>
    <scope>NUCLEOTIDE SEQUENCE [LARGE SCALE GENOMIC DNA]</scope>
    <source>
        <strain evidence="16 17">LH1063</strain>
    </source>
</reference>
<comment type="caution">
    <text evidence="16">The sequence shown here is derived from an EMBL/GenBank/DDBJ whole genome shotgun (WGS) entry which is preliminary data.</text>
</comment>
<feature type="transmembrane region" description="Helical" evidence="15">
    <location>
        <begin position="57"/>
        <end position="76"/>
    </location>
</feature>
<evidence type="ECO:0000256" key="3">
    <source>
        <dbReference type="ARBA" id="ARBA00022475"/>
    </source>
</evidence>
<keyword evidence="11" id="KW-0443">Lipid metabolism</keyword>
<evidence type="ECO:0000256" key="7">
    <source>
        <dbReference type="ARBA" id="ARBA00022741"/>
    </source>
</evidence>
<evidence type="ECO:0000256" key="10">
    <source>
        <dbReference type="ARBA" id="ARBA00022989"/>
    </source>
</evidence>
<evidence type="ECO:0000256" key="4">
    <source>
        <dbReference type="ARBA" id="ARBA00022516"/>
    </source>
</evidence>
<protein>
    <submittedName>
        <fullName evidence="16">Diacylglycerol kinase family protein</fullName>
    </submittedName>
</protein>
<keyword evidence="9" id="KW-0067">ATP-binding</keyword>
<evidence type="ECO:0000313" key="17">
    <source>
        <dbReference type="Proteomes" id="UP001205603"/>
    </source>
</evidence>
<name>A0ABT1MI58_9BACT</name>
<keyword evidence="4" id="KW-0444">Lipid biosynthesis</keyword>
<keyword evidence="3" id="KW-1003">Cell membrane</keyword>
<evidence type="ECO:0000256" key="14">
    <source>
        <dbReference type="ARBA" id="ARBA00023264"/>
    </source>
</evidence>
<evidence type="ECO:0000256" key="6">
    <source>
        <dbReference type="ARBA" id="ARBA00022692"/>
    </source>
</evidence>
<dbReference type="CDD" id="cd14265">
    <property type="entry name" value="UDPK_IM_like"/>
    <property type="match status" value="1"/>
</dbReference>
<keyword evidence="6 15" id="KW-0812">Transmembrane</keyword>
<dbReference type="RefSeq" id="WP_255027608.1">
    <property type="nucleotide sequence ID" value="NZ_JANDHW010000008.1"/>
</dbReference>
<feature type="transmembrane region" description="Helical" evidence="15">
    <location>
        <begin position="32"/>
        <end position="51"/>
    </location>
</feature>
<evidence type="ECO:0000256" key="13">
    <source>
        <dbReference type="ARBA" id="ARBA00023209"/>
    </source>
</evidence>
<dbReference type="PANTHER" id="PTHR34299">
    <property type="entry name" value="DIACYLGLYCEROL KINASE"/>
    <property type="match status" value="1"/>
</dbReference>
<gene>
    <name evidence="16" type="ORF">NMU02_09460</name>
</gene>
<sequence length="127" mass="13911">MENAPFSLKKRIYSFRYAISGIKQLIITEHNARIHLSAAIIAIGCGIWLGISPVEWMIIIMCIGLVFGTECFNSAIEAISDFVSPEYHNTIKRIKDLAAAGVLCVALASATTGCIIFIPKIIVYFTS</sequence>
<evidence type="ECO:0000256" key="1">
    <source>
        <dbReference type="ARBA" id="ARBA00004651"/>
    </source>
</evidence>
<keyword evidence="17" id="KW-1185">Reference proteome</keyword>
<dbReference type="InterPro" id="IPR036945">
    <property type="entry name" value="DAGK_sf"/>
</dbReference>
<dbReference type="EMBL" id="JANDHW010000008">
    <property type="protein sequence ID" value="MCP9612318.1"/>
    <property type="molecule type" value="Genomic_DNA"/>
</dbReference>
<dbReference type="PANTHER" id="PTHR34299:SF1">
    <property type="entry name" value="DIACYLGLYCEROL KINASE"/>
    <property type="match status" value="1"/>
</dbReference>
<keyword evidence="12 15" id="KW-0472">Membrane</keyword>
<comment type="similarity">
    <text evidence="2">Belongs to the bacterial diacylglycerol kinase family.</text>
</comment>
<feature type="transmembrane region" description="Helical" evidence="15">
    <location>
        <begin position="97"/>
        <end position="125"/>
    </location>
</feature>
<accession>A0ABT1MI58</accession>
<dbReference type="InterPro" id="IPR000829">
    <property type="entry name" value="DAGK"/>
</dbReference>
<keyword evidence="8 16" id="KW-0418">Kinase</keyword>
<evidence type="ECO:0000256" key="9">
    <source>
        <dbReference type="ARBA" id="ARBA00022840"/>
    </source>
</evidence>
<keyword evidence="14" id="KW-1208">Phospholipid metabolism</keyword>
<evidence type="ECO:0000256" key="12">
    <source>
        <dbReference type="ARBA" id="ARBA00023136"/>
    </source>
</evidence>
<keyword evidence="10 15" id="KW-1133">Transmembrane helix</keyword>
<keyword evidence="5" id="KW-0808">Transferase</keyword>
<evidence type="ECO:0000256" key="8">
    <source>
        <dbReference type="ARBA" id="ARBA00022777"/>
    </source>
</evidence>
<proteinExistence type="inferred from homology"/>
<evidence type="ECO:0000256" key="2">
    <source>
        <dbReference type="ARBA" id="ARBA00005967"/>
    </source>
</evidence>
<evidence type="ECO:0000256" key="5">
    <source>
        <dbReference type="ARBA" id="ARBA00022679"/>
    </source>
</evidence>